<feature type="transmembrane region" description="Helical" evidence="6">
    <location>
        <begin position="258"/>
        <end position="280"/>
    </location>
</feature>
<evidence type="ECO:0000256" key="3">
    <source>
        <dbReference type="ARBA" id="ARBA00022692"/>
    </source>
</evidence>
<evidence type="ECO:0000256" key="1">
    <source>
        <dbReference type="ARBA" id="ARBA00004651"/>
    </source>
</evidence>
<dbReference type="AlphaFoldDB" id="A0A6N3DFT4"/>
<feature type="domain" description="ABC3 transporter permease C-terminal" evidence="7">
    <location>
        <begin position="260"/>
        <end position="380"/>
    </location>
</feature>
<accession>A0A6N3DFT4</accession>
<dbReference type="Pfam" id="PF02687">
    <property type="entry name" value="FtsX"/>
    <property type="match status" value="2"/>
</dbReference>
<feature type="transmembrane region" description="Helical" evidence="6">
    <location>
        <begin position="352"/>
        <end position="373"/>
    </location>
</feature>
<feature type="transmembrane region" description="Helical" evidence="6">
    <location>
        <begin position="424"/>
        <end position="447"/>
    </location>
</feature>
<feature type="transmembrane region" description="Helical" evidence="6">
    <location>
        <begin position="301"/>
        <end position="332"/>
    </location>
</feature>
<keyword evidence="2" id="KW-1003">Cell membrane</keyword>
<feature type="transmembrane region" description="Helical" evidence="6">
    <location>
        <begin position="795"/>
        <end position="818"/>
    </location>
</feature>
<organism evidence="8">
    <name type="scientific">Eubacterium limosum</name>
    <dbReference type="NCBI Taxonomy" id="1736"/>
    <lineage>
        <taxon>Bacteria</taxon>
        <taxon>Bacillati</taxon>
        <taxon>Bacillota</taxon>
        <taxon>Clostridia</taxon>
        <taxon>Eubacteriales</taxon>
        <taxon>Eubacteriaceae</taxon>
        <taxon>Eubacterium</taxon>
    </lineage>
</organism>
<keyword evidence="3 6" id="KW-0812">Transmembrane</keyword>
<feature type="transmembrane region" description="Helical" evidence="6">
    <location>
        <begin position="400"/>
        <end position="418"/>
    </location>
</feature>
<dbReference type="PANTHER" id="PTHR30287">
    <property type="entry name" value="MEMBRANE COMPONENT OF PREDICTED ABC SUPERFAMILY METABOLITE UPTAKE TRANSPORTER"/>
    <property type="match status" value="1"/>
</dbReference>
<sequence>MKIIFRYILNNIRERKLRTAVMLLSIVLSAVLLFVSLCIGDSYEAAQRKMAKGMAGSAAVAVAARTGEGGSPVKIREEAVPDLPEIGRTVGILETKGLYSEEGYYENFDLLAADLEDLSAINEPRLLSGEKLSPLKEDEIVLPEKFTSKYPMKAGDTLSLEIGGEKRTFHVAAVAAYDTVFLRNTRGFNALVSEEFLRGLDGVAAGYSRILVAPAEGVSAEQLTDSLSVALPGAQYTVEKTYDEAQVQADARQKSMPFFLISFFSLVMSVFIIFSSYQVITLERLPVIGTFRSIGATRRAVTGILLMESLVYGILSIVIAIPVGAAVLGVLLQGLGDSLSQGIAIPMVVPPLNVLLSSAVAVLLSLLSAYIPVRRASRLPVKEVVLGNVEQKRVSTRARLAAGTMLLVISIAAPRMLLLGDNAMFLAGGFSLLGILAAAILMIPPVADGAAWVMERIYGCCFGNEGMLAARNLRNNRNVHQNITLLFISLSAVIAISVVGSFVNQYIGDVFNGAALDGFADARMTPEFVKEVQEIDGVREVMPMYVMNGAVESSGVLFDRLEAVEDLEQYNTMLAVKYPDAAAENSALSEFGLARVVLLNRDTMKQRGLEVGDTIELSMNGQAFDYRVIGSMESRADDAQAVIPAACAVVDFGQSEYGFLAYTAVDPEAAMIRIRSLFGEKENWSRTVEEFNQDAMSVVSAFLSPMHKLTYFILFLAGTGVINNLLINYLQRRRTIAMYKSVGMSNGQNVKMTLLEGFSSGIIGAVIGVLVSWLLIQTIFLVAGPQIAMTPTLDIKVFLAAGLAGVLINLAGAVVPVIKGSKMELVKEIKCE</sequence>
<dbReference type="GO" id="GO:0005886">
    <property type="term" value="C:plasma membrane"/>
    <property type="evidence" value="ECO:0007669"/>
    <property type="project" value="UniProtKB-SubCell"/>
</dbReference>
<feature type="transmembrane region" description="Helical" evidence="6">
    <location>
        <begin position="483"/>
        <end position="503"/>
    </location>
</feature>
<name>A0A6N3DFT4_EUBLI</name>
<keyword evidence="5 6" id="KW-0472">Membrane</keyword>
<reference evidence="8" key="1">
    <citation type="submission" date="2019-11" db="EMBL/GenBank/DDBJ databases">
        <authorList>
            <person name="Feng L."/>
        </authorList>
    </citation>
    <scope>NUCLEOTIDE SEQUENCE</scope>
    <source>
        <strain evidence="8">ElimosumLFYP34</strain>
    </source>
</reference>
<evidence type="ECO:0000256" key="6">
    <source>
        <dbReference type="SAM" id="Phobius"/>
    </source>
</evidence>
<feature type="domain" description="ABC3 transporter permease C-terminal" evidence="7">
    <location>
        <begin position="710"/>
        <end position="824"/>
    </location>
</feature>
<feature type="transmembrane region" description="Helical" evidence="6">
    <location>
        <begin position="709"/>
        <end position="730"/>
    </location>
</feature>
<dbReference type="InterPro" id="IPR038766">
    <property type="entry name" value="Membrane_comp_ABC_pdt"/>
</dbReference>
<dbReference type="EMBL" id="CACRTR010000009">
    <property type="protein sequence ID" value="VYU25929.1"/>
    <property type="molecule type" value="Genomic_DNA"/>
</dbReference>
<keyword evidence="4 6" id="KW-1133">Transmembrane helix</keyword>
<evidence type="ECO:0000313" key="8">
    <source>
        <dbReference type="EMBL" id="VYU25929.1"/>
    </source>
</evidence>
<keyword evidence="8" id="KW-0449">Lipoprotein</keyword>
<protein>
    <submittedName>
        <fullName evidence="8">Outer membrane-specific lipoprotein transporter subunit LolC</fullName>
    </submittedName>
</protein>
<evidence type="ECO:0000256" key="2">
    <source>
        <dbReference type="ARBA" id="ARBA00022475"/>
    </source>
</evidence>
<evidence type="ECO:0000256" key="5">
    <source>
        <dbReference type="ARBA" id="ARBA00023136"/>
    </source>
</evidence>
<evidence type="ECO:0000259" key="7">
    <source>
        <dbReference type="Pfam" id="PF02687"/>
    </source>
</evidence>
<evidence type="ECO:0000256" key="4">
    <source>
        <dbReference type="ARBA" id="ARBA00022989"/>
    </source>
</evidence>
<gene>
    <name evidence="8" type="ORF">ELLFYP34_03074</name>
</gene>
<dbReference type="InterPro" id="IPR003838">
    <property type="entry name" value="ABC3_permease_C"/>
</dbReference>
<comment type="subcellular location">
    <subcellularLocation>
        <location evidence="1">Cell membrane</location>
        <topology evidence="1">Multi-pass membrane protein</topology>
    </subcellularLocation>
</comment>
<feature type="transmembrane region" description="Helical" evidence="6">
    <location>
        <begin position="761"/>
        <end position="783"/>
    </location>
</feature>
<dbReference type="PANTHER" id="PTHR30287:SF2">
    <property type="entry name" value="BLL1001 PROTEIN"/>
    <property type="match status" value="1"/>
</dbReference>
<proteinExistence type="predicted"/>